<evidence type="ECO:0000259" key="2">
    <source>
        <dbReference type="Pfam" id="PF16586"/>
    </source>
</evidence>
<dbReference type="AlphaFoldDB" id="A0A4Q9DM56"/>
<dbReference type="EMBL" id="SIRE01000019">
    <property type="protein sequence ID" value="TBL74540.1"/>
    <property type="molecule type" value="Genomic_DNA"/>
</dbReference>
<gene>
    <name evidence="4" type="ORF">EYB31_24770</name>
</gene>
<dbReference type="Proteomes" id="UP000293142">
    <property type="component" value="Unassembled WGS sequence"/>
</dbReference>
<evidence type="ECO:0000313" key="5">
    <source>
        <dbReference type="Proteomes" id="UP000293142"/>
    </source>
</evidence>
<dbReference type="RefSeq" id="WP_131016125.1">
    <property type="nucleotide sequence ID" value="NZ_SIRE01000019.1"/>
</dbReference>
<dbReference type="InterPro" id="IPR025277">
    <property type="entry name" value="Apiosidase-like_cat_dom"/>
</dbReference>
<comment type="caution">
    <text evidence="4">The sequence shown here is derived from an EMBL/GenBank/DDBJ whole genome shotgun (WGS) entry which is preliminary data.</text>
</comment>
<proteinExistence type="predicted"/>
<feature type="domain" description="DUF5605" evidence="3">
    <location>
        <begin position="421"/>
        <end position="491"/>
    </location>
</feature>
<dbReference type="InterPro" id="IPR032260">
    <property type="entry name" value="DUF5060"/>
</dbReference>
<dbReference type="InterPro" id="IPR013783">
    <property type="entry name" value="Ig-like_fold"/>
</dbReference>
<sequence>MNNSEQENRQIERWSLLELTIPGPDSGNPYMDVTVTAEFQHGHRIVKVDGFYDGNGVYKVRFMPDVTGEWSYKTMVKASDAHEGEAAEGRFVCTPASTGNHGPVIIRDERRFVYADGTAYLPVGTTCYVWTHQKTELQEQTLQTLAKAPFNKLRMCVFPKRYSFNMDEPEHFPFAGSREEGFDFSRFNPAYWANLERRIMELQQLGIEADLILFHPYDKGHWGFDRMDAQTDELYLKYTIARLGAFRNIWWSLANEFDFMATKTMDDWDRFFRIVQENDPYQRLRSIHNGTKMYDPTNLVVYDHRKPWVTHVSMQYWELQSVSAWSRTYRKPIVVDECCYEGNLPHRWGNITGEDMTARFWEGFARGGYVGHGETFLHPEEVVWWSKGGQLHGESPERIAFLRQLFEDMPVEAAELDSFRDAPTIGVEGEYYLQYFGIHRPGYRELPFPEGKRFKVDIIDTWNMTVTELDGTFEGHSRIELPGRLYIAIRARRVE</sequence>
<evidence type="ECO:0000313" key="4">
    <source>
        <dbReference type="EMBL" id="TBL74540.1"/>
    </source>
</evidence>
<dbReference type="InterPro" id="IPR041239">
    <property type="entry name" value="DUF5605"/>
</dbReference>
<dbReference type="OrthoDB" id="127163at2"/>
<accession>A0A4Q9DM56</accession>
<name>A0A4Q9DM56_9BACL</name>
<dbReference type="Gene3D" id="2.60.40.10">
    <property type="entry name" value="Immunoglobulins"/>
    <property type="match status" value="1"/>
</dbReference>
<dbReference type="Pfam" id="PF13204">
    <property type="entry name" value="Apiosidase"/>
    <property type="match status" value="1"/>
</dbReference>
<dbReference type="Pfam" id="PF18310">
    <property type="entry name" value="DUF5605"/>
    <property type="match status" value="1"/>
</dbReference>
<dbReference type="Gene3D" id="2.60.40.3950">
    <property type="match status" value="1"/>
</dbReference>
<keyword evidence="5" id="KW-1185">Reference proteome</keyword>
<feature type="domain" description="DUF5060" evidence="2">
    <location>
        <begin position="11"/>
        <end position="75"/>
    </location>
</feature>
<protein>
    <submittedName>
        <fullName evidence="4">DUF5060 domain-containing protein</fullName>
    </submittedName>
</protein>
<dbReference type="SUPFAM" id="SSF51445">
    <property type="entry name" value="(Trans)glycosidases"/>
    <property type="match status" value="1"/>
</dbReference>
<dbReference type="InterPro" id="IPR017853">
    <property type="entry name" value="GH"/>
</dbReference>
<dbReference type="PANTHER" id="PTHR37836">
    <property type="entry name" value="LMO1036 PROTEIN"/>
    <property type="match status" value="1"/>
</dbReference>
<dbReference type="Pfam" id="PF16586">
    <property type="entry name" value="DUF5060"/>
    <property type="match status" value="1"/>
</dbReference>
<dbReference type="PANTHER" id="PTHR37836:SF2">
    <property type="entry name" value="DUF4038 DOMAIN-CONTAINING PROTEIN"/>
    <property type="match status" value="1"/>
</dbReference>
<feature type="domain" description="Apiosidase-like catalytic" evidence="1">
    <location>
        <begin position="108"/>
        <end position="372"/>
    </location>
</feature>
<organism evidence="4 5">
    <name type="scientific">Paenibacillus thalictri</name>
    <dbReference type="NCBI Taxonomy" id="2527873"/>
    <lineage>
        <taxon>Bacteria</taxon>
        <taxon>Bacillati</taxon>
        <taxon>Bacillota</taxon>
        <taxon>Bacilli</taxon>
        <taxon>Bacillales</taxon>
        <taxon>Paenibacillaceae</taxon>
        <taxon>Paenibacillus</taxon>
    </lineage>
</organism>
<evidence type="ECO:0000259" key="1">
    <source>
        <dbReference type="Pfam" id="PF13204"/>
    </source>
</evidence>
<dbReference type="Gene3D" id="3.20.20.80">
    <property type="entry name" value="Glycosidases"/>
    <property type="match status" value="1"/>
</dbReference>
<reference evidence="4 5" key="1">
    <citation type="submission" date="2019-02" db="EMBL/GenBank/DDBJ databases">
        <title>Paenibacillus sp. nov., isolated from surface-sterilized tissue of Thalictrum simplex L.</title>
        <authorList>
            <person name="Tuo L."/>
        </authorList>
    </citation>
    <scope>NUCLEOTIDE SEQUENCE [LARGE SCALE GENOMIC DNA]</scope>
    <source>
        <strain evidence="4 5">N2SHLJ1</strain>
    </source>
</reference>
<evidence type="ECO:0000259" key="3">
    <source>
        <dbReference type="Pfam" id="PF18310"/>
    </source>
</evidence>